<dbReference type="AlphaFoldDB" id="A0A143QKS0"/>
<evidence type="ECO:0000313" key="1">
    <source>
        <dbReference type="EMBL" id="AMY23763.1"/>
    </source>
</evidence>
<proteinExistence type="predicted"/>
<organism evidence="1 2">
    <name type="scientific">Rhodococcoides fascians</name>
    <name type="common">Rhodococcus fascians</name>
    <dbReference type="NCBI Taxonomy" id="1828"/>
    <lineage>
        <taxon>Bacteria</taxon>
        <taxon>Bacillati</taxon>
        <taxon>Actinomycetota</taxon>
        <taxon>Actinomycetes</taxon>
        <taxon>Mycobacteriales</taxon>
        <taxon>Nocardiaceae</taxon>
        <taxon>Rhodococcoides</taxon>
    </lineage>
</organism>
<evidence type="ECO:0008006" key="3">
    <source>
        <dbReference type="Google" id="ProtNLM"/>
    </source>
</evidence>
<dbReference type="PATRIC" id="fig|1653479.3.peg.2494"/>
<dbReference type="KEGG" id="rhs:A3Q41_02464"/>
<accession>A0A143QKS0</accession>
<sequence length="316" mass="35298">MLPRRLGTGMVWFPSSVHHRHMTNSYDAWPELRVDSWADTRDTVQLWTQIVGKTRMALSPPLSHWWGVALYVDASGLTTSLMPLGDRGLEIRFDFLAHQLILATTDGERRTMKLEPRTVADFYAEYTDLLSGLGVEAPIVAVPVELPHATPFAEDVEHASYDADAVQKFWRALVSAHRVFSEFRAGFRGKSSPVHFFWGAFDLAVTRFSGRPAPQHPGGVPNCPDWVMHEAYSDEVSSAGFWPGGAAEGAFYAYAYPNPDGYDSHPAVTAPAYFDRDLGEYVLPYESVRTAEDPDALLLAFLENTYRAAVETAHWD</sequence>
<keyword evidence="2" id="KW-1185">Reference proteome</keyword>
<dbReference type="Proteomes" id="UP000076038">
    <property type="component" value="Chromosome"/>
</dbReference>
<evidence type="ECO:0000313" key="2">
    <source>
        <dbReference type="Proteomes" id="UP000076038"/>
    </source>
</evidence>
<protein>
    <recommendedName>
        <fullName evidence="3">Ava_C0101 and related proteins</fullName>
    </recommendedName>
</protein>
<name>A0A143QKS0_RHOFA</name>
<dbReference type="EMBL" id="CP015220">
    <property type="protein sequence ID" value="AMY23763.1"/>
    <property type="molecule type" value="Genomic_DNA"/>
</dbReference>
<gene>
    <name evidence="1" type="ORF">A3Q41_02464</name>
</gene>
<dbReference type="Pfam" id="PF19459">
    <property type="entry name" value="DUF5996"/>
    <property type="match status" value="1"/>
</dbReference>
<reference evidence="1 2" key="1">
    <citation type="journal article" date="2016" name="Genome Announc.">
        <title>Complete Genome and Plasmid Sequences for Rhodococcus fascians D188 and Draft Sequences for Rhodococcus Isolates PBTS 1 and PBTS 2.</title>
        <authorList>
            <person name="Stamler R.A."/>
            <person name="Vereecke D."/>
            <person name="Zhang Y."/>
            <person name="Schilkey F."/>
            <person name="Devitt N."/>
            <person name="Randall J.J."/>
        </authorList>
    </citation>
    <scope>NUCLEOTIDE SEQUENCE [LARGE SCALE GENOMIC DNA]</scope>
    <source>
        <strain evidence="1 2">PBTS2</strain>
    </source>
</reference>
<dbReference type="InterPro" id="IPR046038">
    <property type="entry name" value="DUF5996"/>
</dbReference>
<reference evidence="2" key="2">
    <citation type="submission" date="2016-04" db="EMBL/GenBank/DDBJ databases">
        <title>Complete Genome and Plasmid Sequences for Rhodococcus fascians D188 and Draft Sequences for Rhodococcus spp. Isolates PBTS 1 and PBTS 2.</title>
        <authorList>
            <person name="Stamer R."/>
            <person name="Vereecke D."/>
            <person name="Zhang Y."/>
            <person name="Schilkey F."/>
            <person name="Devitt N."/>
            <person name="Randall J."/>
        </authorList>
    </citation>
    <scope>NUCLEOTIDE SEQUENCE [LARGE SCALE GENOMIC DNA]</scope>
    <source>
        <strain evidence="2">PBTS2</strain>
    </source>
</reference>